<evidence type="ECO:0000313" key="5">
    <source>
        <dbReference type="Proteomes" id="UP001165160"/>
    </source>
</evidence>
<keyword evidence="2" id="KW-0812">Transmembrane</keyword>
<dbReference type="PROSITE" id="PS50020">
    <property type="entry name" value="WW_DOMAIN_2"/>
    <property type="match status" value="1"/>
</dbReference>
<feature type="transmembrane region" description="Helical" evidence="2">
    <location>
        <begin position="18"/>
        <end position="36"/>
    </location>
</feature>
<name>A0A9W7KU90_9STRA</name>
<gene>
    <name evidence="4" type="ORF">TrVE_jg12526</name>
</gene>
<feature type="region of interest" description="Disordered" evidence="1">
    <location>
        <begin position="100"/>
        <end position="146"/>
    </location>
</feature>
<dbReference type="InterPro" id="IPR036020">
    <property type="entry name" value="WW_dom_sf"/>
</dbReference>
<evidence type="ECO:0000256" key="1">
    <source>
        <dbReference type="SAM" id="MobiDB-lite"/>
    </source>
</evidence>
<proteinExistence type="predicted"/>
<keyword evidence="2" id="KW-1133">Transmembrane helix</keyword>
<sequence length="146" mass="15857">MDEGSVKQGDYDTVGMDVVLVVSYVLIISLFIMWAIQMKDNAGKSNRAMALGVLKKKTDACDEDEGGGGVVEMTDVGVDIDLGSRTNSVFKADNPLARKSGEQISGGLKNEGGESEQWKVTKDEDGNDYWYDESSGRTTWSDKSQS</sequence>
<dbReference type="SUPFAM" id="SSF51045">
    <property type="entry name" value="WW domain"/>
    <property type="match status" value="1"/>
</dbReference>
<evidence type="ECO:0000259" key="3">
    <source>
        <dbReference type="PROSITE" id="PS50020"/>
    </source>
</evidence>
<keyword evidence="5" id="KW-1185">Reference proteome</keyword>
<organism evidence="4 5">
    <name type="scientific">Triparma verrucosa</name>
    <dbReference type="NCBI Taxonomy" id="1606542"/>
    <lineage>
        <taxon>Eukaryota</taxon>
        <taxon>Sar</taxon>
        <taxon>Stramenopiles</taxon>
        <taxon>Ochrophyta</taxon>
        <taxon>Bolidophyceae</taxon>
        <taxon>Parmales</taxon>
        <taxon>Triparmaceae</taxon>
        <taxon>Triparma</taxon>
    </lineage>
</organism>
<evidence type="ECO:0000256" key="2">
    <source>
        <dbReference type="SAM" id="Phobius"/>
    </source>
</evidence>
<feature type="compositionally biased region" description="Polar residues" evidence="1">
    <location>
        <begin position="136"/>
        <end position="146"/>
    </location>
</feature>
<protein>
    <recommendedName>
        <fullName evidence="3">WW domain-containing protein</fullName>
    </recommendedName>
</protein>
<dbReference type="Proteomes" id="UP001165160">
    <property type="component" value="Unassembled WGS sequence"/>
</dbReference>
<feature type="domain" description="WW" evidence="3">
    <location>
        <begin position="112"/>
        <end position="145"/>
    </location>
</feature>
<comment type="caution">
    <text evidence="4">The sequence shown here is derived from an EMBL/GenBank/DDBJ whole genome shotgun (WGS) entry which is preliminary data.</text>
</comment>
<dbReference type="AlphaFoldDB" id="A0A9W7KU90"/>
<accession>A0A9W7KU90</accession>
<dbReference type="EMBL" id="BRXX01000435">
    <property type="protein sequence ID" value="GMI11898.1"/>
    <property type="molecule type" value="Genomic_DNA"/>
</dbReference>
<dbReference type="CDD" id="cd00201">
    <property type="entry name" value="WW"/>
    <property type="match status" value="1"/>
</dbReference>
<reference evidence="5" key="1">
    <citation type="journal article" date="2023" name="Commun. Biol.">
        <title>Genome analysis of Parmales, the sister group of diatoms, reveals the evolutionary specialization of diatoms from phago-mixotrophs to photoautotrophs.</title>
        <authorList>
            <person name="Ban H."/>
            <person name="Sato S."/>
            <person name="Yoshikawa S."/>
            <person name="Yamada K."/>
            <person name="Nakamura Y."/>
            <person name="Ichinomiya M."/>
            <person name="Sato N."/>
            <person name="Blanc-Mathieu R."/>
            <person name="Endo H."/>
            <person name="Kuwata A."/>
            <person name="Ogata H."/>
        </authorList>
    </citation>
    <scope>NUCLEOTIDE SEQUENCE [LARGE SCALE GENOMIC DNA]</scope>
    <source>
        <strain evidence="5">NIES 3699</strain>
    </source>
</reference>
<evidence type="ECO:0000313" key="4">
    <source>
        <dbReference type="EMBL" id="GMI11898.1"/>
    </source>
</evidence>
<dbReference type="InterPro" id="IPR001202">
    <property type="entry name" value="WW_dom"/>
</dbReference>
<keyword evidence="2" id="KW-0472">Membrane</keyword>